<name>A0AAW0LLJ8_QUESU</name>
<accession>A0AAW0LLJ8</accession>
<reference evidence="1 2" key="1">
    <citation type="journal article" date="2018" name="Sci. Data">
        <title>The draft genome sequence of cork oak.</title>
        <authorList>
            <person name="Ramos A.M."/>
            <person name="Usie A."/>
            <person name="Barbosa P."/>
            <person name="Barros P.M."/>
            <person name="Capote T."/>
            <person name="Chaves I."/>
            <person name="Simoes F."/>
            <person name="Abreu I."/>
            <person name="Carrasquinho I."/>
            <person name="Faro C."/>
            <person name="Guimaraes J.B."/>
            <person name="Mendonca D."/>
            <person name="Nobrega F."/>
            <person name="Rodrigues L."/>
            <person name="Saibo N.J.M."/>
            <person name="Varela M.C."/>
            <person name="Egas C."/>
            <person name="Matos J."/>
            <person name="Miguel C.M."/>
            <person name="Oliveira M.M."/>
            <person name="Ricardo C.P."/>
            <person name="Goncalves S."/>
        </authorList>
    </citation>
    <scope>NUCLEOTIDE SEQUENCE [LARGE SCALE GENOMIC DNA]</scope>
    <source>
        <strain evidence="2">cv. HL8</strain>
    </source>
</reference>
<proteinExistence type="predicted"/>
<gene>
    <name evidence="1" type="ORF">CFP56_042260</name>
</gene>
<organism evidence="1 2">
    <name type="scientific">Quercus suber</name>
    <name type="common">Cork oak</name>
    <dbReference type="NCBI Taxonomy" id="58331"/>
    <lineage>
        <taxon>Eukaryota</taxon>
        <taxon>Viridiplantae</taxon>
        <taxon>Streptophyta</taxon>
        <taxon>Embryophyta</taxon>
        <taxon>Tracheophyta</taxon>
        <taxon>Spermatophyta</taxon>
        <taxon>Magnoliopsida</taxon>
        <taxon>eudicotyledons</taxon>
        <taxon>Gunneridae</taxon>
        <taxon>Pentapetalae</taxon>
        <taxon>rosids</taxon>
        <taxon>fabids</taxon>
        <taxon>Fagales</taxon>
        <taxon>Fagaceae</taxon>
        <taxon>Quercus</taxon>
    </lineage>
</organism>
<sequence>MQITGQQEEDLKRSTGLVHPLLQNSVNLGQGLACGKDQPASVNVLPTPLLLIGILPPDTNG</sequence>
<dbReference type="EMBL" id="PKMF04000088">
    <property type="protein sequence ID" value="KAK7851338.1"/>
    <property type="molecule type" value="Genomic_DNA"/>
</dbReference>
<comment type="caution">
    <text evidence="1">The sequence shown here is derived from an EMBL/GenBank/DDBJ whole genome shotgun (WGS) entry which is preliminary data.</text>
</comment>
<keyword evidence="2" id="KW-1185">Reference proteome</keyword>
<evidence type="ECO:0000313" key="1">
    <source>
        <dbReference type="EMBL" id="KAK7851338.1"/>
    </source>
</evidence>
<protein>
    <submittedName>
        <fullName evidence="1">Uncharacterized protein</fullName>
    </submittedName>
</protein>
<evidence type="ECO:0000313" key="2">
    <source>
        <dbReference type="Proteomes" id="UP000237347"/>
    </source>
</evidence>
<dbReference type="Proteomes" id="UP000237347">
    <property type="component" value="Unassembled WGS sequence"/>
</dbReference>
<dbReference type="AlphaFoldDB" id="A0AAW0LLJ8"/>